<feature type="chain" id="PRO_5045692219" description="LppA-like lipoprotein" evidence="1">
    <location>
        <begin position="17"/>
        <end position="179"/>
    </location>
</feature>
<feature type="signal peptide" evidence="1">
    <location>
        <begin position="1"/>
        <end position="16"/>
    </location>
</feature>
<reference evidence="3" key="1">
    <citation type="journal article" date="2019" name="Int. J. Syst. Evol. Microbiol.">
        <title>The Global Catalogue of Microorganisms (GCM) 10K type strain sequencing project: providing services to taxonomists for standard genome sequencing and annotation.</title>
        <authorList>
            <consortium name="The Broad Institute Genomics Platform"/>
            <consortium name="The Broad Institute Genome Sequencing Center for Infectious Disease"/>
            <person name="Wu L."/>
            <person name="Ma J."/>
        </authorList>
    </citation>
    <scope>NUCLEOTIDE SEQUENCE [LARGE SCALE GENOMIC DNA]</scope>
    <source>
        <strain evidence="3">ZS-22-S1</strain>
    </source>
</reference>
<evidence type="ECO:0000256" key="1">
    <source>
        <dbReference type="SAM" id="SignalP"/>
    </source>
</evidence>
<comment type="caution">
    <text evidence="2">The sequence shown here is derived from an EMBL/GenBank/DDBJ whole genome shotgun (WGS) entry which is preliminary data.</text>
</comment>
<dbReference type="Proteomes" id="UP001595859">
    <property type="component" value="Unassembled WGS sequence"/>
</dbReference>
<sequence>MKRLATALLISTGMLAACVAPTPTATRGAGSLGAHLATMDELVEWIDDTAGDCADVTPKQISELRGFLGPDIAARFEPHVAEWATCRVSPEYPVVGLVLFSGDEQRKFQESWYAAMTAGEIADGPAFAFGNGFAVSAGFLGVSKLGLYYFRCDHLDPKVHQVPADAEGCVFANPEHGHH</sequence>
<proteinExistence type="predicted"/>
<evidence type="ECO:0000313" key="2">
    <source>
        <dbReference type="EMBL" id="MFC4852384.1"/>
    </source>
</evidence>
<evidence type="ECO:0000313" key="3">
    <source>
        <dbReference type="Proteomes" id="UP001595859"/>
    </source>
</evidence>
<dbReference type="PROSITE" id="PS51257">
    <property type="entry name" value="PROKAR_LIPOPROTEIN"/>
    <property type="match status" value="1"/>
</dbReference>
<protein>
    <recommendedName>
        <fullName evidence="4">LppA-like lipoprotein</fullName>
    </recommendedName>
</protein>
<organism evidence="2 3">
    <name type="scientific">Actinophytocola glycyrrhizae</name>
    <dbReference type="NCBI Taxonomy" id="2044873"/>
    <lineage>
        <taxon>Bacteria</taxon>
        <taxon>Bacillati</taxon>
        <taxon>Actinomycetota</taxon>
        <taxon>Actinomycetes</taxon>
        <taxon>Pseudonocardiales</taxon>
        <taxon>Pseudonocardiaceae</taxon>
    </lineage>
</organism>
<dbReference type="RefSeq" id="WP_378054049.1">
    <property type="nucleotide sequence ID" value="NZ_JBHSIS010000002.1"/>
</dbReference>
<keyword evidence="3" id="KW-1185">Reference proteome</keyword>
<name>A0ABV9RYE1_9PSEU</name>
<gene>
    <name evidence="2" type="ORF">ACFPCV_02630</name>
</gene>
<accession>A0ABV9RYE1</accession>
<dbReference type="EMBL" id="JBHSIS010000002">
    <property type="protein sequence ID" value="MFC4852384.1"/>
    <property type="molecule type" value="Genomic_DNA"/>
</dbReference>
<evidence type="ECO:0008006" key="4">
    <source>
        <dbReference type="Google" id="ProtNLM"/>
    </source>
</evidence>
<keyword evidence="1" id="KW-0732">Signal</keyword>